<dbReference type="GO" id="GO:0016020">
    <property type="term" value="C:membrane"/>
    <property type="evidence" value="ECO:0007669"/>
    <property type="project" value="UniProtKB-SubCell"/>
</dbReference>
<dbReference type="RefSeq" id="WP_024002751.1">
    <property type="nucleotide sequence ID" value="NZ_AP028145.1"/>
</dbReference>
<keyword evidence="4" id="KW-0472">Membrane</keyword>
<keyword evidence="3" id="KW-1133">Transmembrane helix</keyword>
<dbReference type="InterPro" id="IPR013525">
    <property type="entry name" value="ABC2_TM"/>
</dbReference>
<dbReference type="AlphaFoldDB" id="A0A1E3KT58"/>
<dbReference type="Proteomes" id="UP000094892">
    <property type="component" value="Unassembled WGS sequence"/>
</dbReference>
<dbReference type="EMBL" id="MCOL01000001">
    <property type="protein sequence ID" value="ODO61837.1"/>
    <property type="molecule type" value="Genomic_DNA"/>
</dbReference>
<accession>A0A1E3KT58</accession>
<evidence type="ECO:0000313" key="5">
    <source>
        <dbReference type="EMBL" id="ODO61837.1"/>
    </source>
</evidence>
<dbReference type="InterPro" id="IPR052902">
    <property type="entry name" value="ABC-2_transporter"/>
</dbReference>
<comment type="subcellular location">
    <subcellularLocation>
        <location evidence="1">Membrane</location>
        <topology evidence="1">Multi-pass membrane protein</topology>
    </subcellularLocation>
</comment>
<evidence type="ECO:0000256" key="4">
    <source>
        <dbReference type="ARBA" id="ARBA00023136"/>
    </source>
</evidence>
<sequence length="256" mass="28392">MKILMDQLRFDARRLIIRNAAFQFFALVMPAAFYLLFTKVMVTGGTTAQIALFNRSYMGSMIVYSGTISTLFSIAQILMHDRERGLLRWLRLTPHGVVPYYRSIGMMSLGMNALTVVILGALAVVVNHVDLTVFQWLGILGIALIGQLPTLLMGVGLSFLNRAETLSVASNLITFPMAIISGLWWPISLLPSWLQVIGKRLPTYYVNDLLVNWGTHGTLKLIDLLGIGLWVCGLLVIVSWVIQRVLKRGNGVVDAS</sequence>
<comment type="caution">
    <text evidence="5">The sequence shown here is derived from an EMBL/GenBank/DDBJ whole genome shotgun (WGS) entry which is preliminary data.</text>
</comment>
<evidence type="ECO:0000256" key="2">
    <source>
        <dbReference type="ARBA" id="ARBA00022692"/>
    </source>
</evidence>
<name>A0A1E3KT58_LACPN</name>
<protein>
    <submittedName>
        <fullName evidence="5">Uncharacterized protein</fullName>
    </submittedName>
</protein>
<dbReference type="PANTHER" id="PTHR43027">
    <property type="entry name" value="DOXORUBICIN RESISTANCE ABC TRANSPORTER PERMEASE PROTEIN DRRC-RELATED"/>
    <property type="match status" value="1"/>
</dbReference>
<organism evidence="5 6">
    <name type="scientific">Lactiplantibacillus plantarum</name>
    <name type="common">Lactobacillus plantarum</name>
    <dbReference type="NCBI Taxonomy" id="1590"/>
    <lineage>
        <taxon>Bacteria</taxon>
        <taxon>Bacillati</taxon>
        <taxon>Bacillota</taxon>
        <taxon>Bacilli</taxon>
        <taxon>Lactobacillales</taxon>
        <taxon>Lactobacillaceae</taxon>
        <taxon>Lactiplantibacillus</taxon>
    </lineage>
</organism>
<reference evidence="5 6" key="1">
    <citation type="submission" date="2016-08" db="EMBL/GenBank/DDBJ databases">
        <title>Genome sequencing of Lactobacillus plantarum JSA22, isolated from fermented soybean paste.</title>
        <authorList>
            <person name="Choi H.S."/>
        </authorList>
    </citation>
    <scope>NUCLEOTIDE SEQUENCE [LARGE SCALE GENOMIC DNA]</scope>
    <source>
        <strain evidence="5 6">JSA22</strain>
    </source>
</reference>
<evidence type="ECO:0000313" key="6">
    <source>
        <dbReference type="Proteomes" id="UP000094892"/>
    </source>
</evidence>
<proteinExistence type="predicted"/>
<gene>
    <name evidence="5" type="ORF">LPJSA22_01816</name>
</gene>
<dbReference type="Pfam" id="PF01061">
    <property type="entry name" value="ABC2_membrane"/>
    <property type="match status" value="1"/>
</dbReference>
<evidence type="ECO:0000256" key="3">
    <source>
        <dbReference type="ARBA" id="ARBA00022989"/>
    </source>
</evidence>
<keyword evidence="2" id="KW-0812">Transmembrane</keyword>
<dbReference type="PATRIC" id="fig|1590.231.peg.22"/>
<evidence type="ECO:0000256" key="1">
    <source>
        <dbReference type="ARBA" id="ARBA00004141"/>
    </source>
</evidence>
<dbReference type="PANTHER" id="PTHR43027:SF1">
    <property type="entry name" value="DOXORUBICIN RESISTANCE ABC TRANSPORTER PERMEASE PROTEIN DRRC-RELATED"/>
    <property type="match status" value="1"/>
</dbReference>
<dbReference type="GO" id="GO:0140359">
    <property type="term" value="F:ABC-type transporter activity"/>
    <property type="evidence" value="ECO:0007669"/>
    <property type="project" value="InterPro"/>
</dbReference>